<comment type="caution">
    <text evidence="8">The sequence shown here is derived from an EMBL/GenBank/DDBJ whole genome shotgun (WGS) entry which is preliminary data.</text>
</comment>
<dbReference type="PANTHER" id="PTHR33406">
    <property type="entry name" value="MEMBRANE PROTEIN MJ1562-RELATED"/>
    <property type="match status" value="1"/>
</dbReference>
<dbReference type="PROSITE" id="PS50156">
    <property type="entry name" value="SSD"/>
    <property type="match status" value="1"/>
</dbReference>
<dbReference type="EMBL" id="MLJW01000349">
    <property type="protein sequence ID" value="OIQ88985.1"/>
    <property type="molecule type" value="Genomic_DNA"/>
</dbReference>
<feature type="transmembrane region" description="Helical" evidence="6">
    <location>
        <begin position="729"/>
        <end position="750"/>
    </location>
</feature>
<feature type="transmembrane region" description="Helical" evidence="6">
    <location>
        <begin position="629"/>
        <end position="649"/>
    </location>
</feature>
<organism evidence="8">
    <name type="scientific">mine drainage metagenome</name>
    <dbReference type="NCBI Taxonomy" id="410659"/>
    <lineage>
        <taxon>unclassified sequences</taxon>
        <taxon>metagenomes</taxon>
        <taxon>ecological metagenomes</taxon>
    </lineage>
</organism>
<evidence type="ECO:0000256" key="5">
    <source>
        <dbReference type="ARBA" id="ARBA00023136"/>
    </source>
</evidence>
<protein>
    <submittedName>
        <fullName evidence="8">MMPL family protein</fullName>
    </submittedName>
</protein>
<name>A0A1J5QZ40_9ZZZZ</name>
<feature type="transmembrane region" description="Helical" evidence="6">
    <location>
        <begin position="214"/>
        <end position="234"/>
    </location>
</feature>
<feature type="transmembrane region" description="Helical" evidence="6">
    <location>
        <begin position="340"/>
        <end position="366"/>
    </location>
</feature>
<keyword evidence="2" id="KW-1003">Cell membrane</keyword>
<evidence type="ECO:0000256" key="2">
    <source>
        <dbReference type="ARBA" id="ARBA00022475"/>
    </source>
</evidence>
<reference evidence="8" key="1">
    <citation type="submission" date="2016-10" db="EMBL/GenBank/DDBJ databases">
        <title>Sequence of Gallionella enrichment culture.</title>
        <authorList>
            <person name="Poehlein A."/>
            <person name="Muehling M."/>
            <person name="Daniel R."/>
        </authorList>
    </citation>
    <scope>NUCLEOTIDE SEQUENCE</scope>
</reference>
<feature type="transmembrane region" description="Helical" evidence="6">
    <location>
        <begin position="246"/>
        <end position="268"/>
    </location>
</feature>
<keyword evidence="4 6" id="KW-1133">Transmembrane helix</keyword>
<dbReference type="InterPro" id="IPR000731">
    <property type="entry name" value="SSD"/>
</dbReference>
<feature type="transmembrane region" description="Helical" evidence="6">
    <location>
        <begin position="603"/>
        <end position="622"/>
    </location>
</feature>
<dbReference type="InterPro" id="IPR004869">
    <property type="entry name" value="MMPL_dom"/>
</dbReference>
<gene>
    <name evidence="8" type="ORF">GALL_291080</name>
</gene>
<dbReference type="SUPFAM" id="SSF82866">
    <property type="entry name" value="Multidrug efflux transporter AcrB transmembrane domain"/>
    <property type="match status" value="2"/>
</dbReference>
<keyword evidence="5 6" id="KW-0472">Membrane</keyword>
<comment type="subcellular location">
    <subcellularLocation>
        <location evidence="1">Cell membrane</location>
        <topology evidence="1">Multi-pass membrane protein</topology>
    </subcellularLocation>
</comment>
<dbReference type="Pfam" id="PF03176">
    <property type="entry name" value="MMPL"/>
    <property type="match status" value="2"/>
</dbReference>
<sequence>MFKFSLVDFSIRRPKLVLLLVGLMTLLFLTQFPKIRTDTNPKHMLPATSDVRVWNNKVDKTFGLYADTIVVGVENDAGVLNRATLGRIARVTDGILGLNGVASRDVSSFSTITNVTAEAGSLNVGPLMPAAPKTEADVEALRAALFGNPLFVNRVISQDGKTTAIYVPLEKGANGAKIADKIRAIIAKEKGPEHYYIAGDPVARDTFGAEMFKLMAIFSPIAGMIMFAVIQYMFRNLALSAAMMGVSMVAIIWSMGLLIGAGFPVHIMSSMAPVFLMAIATDSIHIFNEFYFRYRERGDKLAAIRETMAAVSRPVRFTALATAAGFAVLIFMNIVPVKIFGALIAFGTVVLRLLSFSVIPAVLTFVREDRLVRAINSTNVEDDRTARALGRLGALGAARPWTIVAVAAALVVLSAWGTSKIHVNNNLVAWFKASSDIRVADTVMNRALGGTSLGYLVVGSKEAEFMKRPEAVRWIEGLQRHLETLPVVGKTFSVADYVKRINRVLHDDDPKYDTVPDSKDAIGQYLFLFGMSAKPSDLDNVVNPAFDKANIWVQLKTWDAQAMRQVIAAAEGYQKANPLPVTVKPAGIAYFNLVWNNEVLGDLVRGFGLALVVVFAILALDFRSVKWALVGYVPLLFTILLIYGVVGFVGKDFDMPLSVMSTLSLGMAVDFPIHFVSRLRQRLAETGTVDLAQALAWTAARPGRGIMRNAALFAAAFSVMMFAPLTPYVAVGAFIVAMMLLSALLTLLLLPALITLGRRWLVDTNQYRRPWWRRNNQPIGD</sequence>
<evidence type="ECO:0000259" key="7">
    <source>
        <dbReference type="PROSITE" id="PS50156"/>
    </source>
</evidence>
<feature type="domain" description="SSD" evidence="7">
    <location>
        <begin position="239"/>
        <end position="365"/>
    </location>
</feature>
<feature type="transmembrane region" description="Helical" evidence="6">
    <location>
        <begin position="397"/>
        <end position="417"/>
    </location>
</feature>
<feature type="transmembrane region" description="Helical" evidence="6">
    <location>
        <begin position="655"/>
        <end position="673"/>
    </location>
</feature>
<feature type="transmembrane region" description="Helical" evidence="6">
    <location>
        <begin position="706"/>
        <end position="723"/>
    </location>
</feature>
<dbReference type="Gene3D" id="1.20.1640.10">
    <property type="entry name" value="Multidrug efflux transporter AcrB transmembrane domain"/>
    <property type="match status" value="2"/>
</dbReference>
<evidence type="ECO:0000256" key="3">
    <source>
        <dbReference type="ARBA" id="ARBA00022692"/>
    </source>
</evidence>
<accession>A0A1J5QZ40</accession>
<evidence type="ECO:0000256" key="1">
    <source>
        <dbReference type="ARBA" id="ARBA00004651"/>
    </source>
</evidence>
<dbReference type="GO" id="GO:0005886">
    <property type="term" value="C:plasma membrane"/>
    <property type="evidence" value="ECO:0007669"/>
    <property type="project" value="UniProtKB-SubCell"/>
</dbReference>
<proteinExistence type="predicted"/>
<evidence type="ECO:0000256" key="4">
    <source>
        <dbReference type="ARBA" id="ARBA00022989"/>
    </source>
</evidence>
<keyword evidence="3 6" id="KW-0812">Transmembrane</keyword>
<evidence type="ECO:0000256" key="6">
    <source>
        <dbReference type="SAM" id="Phobius"/>
    </source>
</evidence>
<dbReference type="InterPro" id="IPR050545">
    <property type="entry name" value="Mycobact_MmpL"/>
</dbReference>
<feature type="transmembrane region" description="Helical" evidence="6">
    <location>
        <begin position="315"/>
        <end position="334"/>
    </location>
</feature>
<feature type="transmembrane region" description="Helical" evidence="6">
    <location>
        <begin position="274"/>
        <end position="294"/>
    </location>
</feature>
<dbReference type="PANTHER" id="PTHR33406:SF13">
    <property type="entry name" value="MEMBRANE PROTEIN YDFJ"/>
    <property type="match status" value="1"/>
</dbReference>
<evidence type="ECO:0000313" key="8">
    <source>
        <dbReference type="EMBL" id="OIQ88985.1"/>
    </source>
</evidence>
<dbReference type="AlphaFoldDB" id="A0A1J5QZ40"/>